<dbReference type="Proteomes" id="UP000726136">
    <property type="component" value="Unassembled WGS sequence"/>
</dbReference>
<protein>
    <submittedName>
        <fullName evidence="1">Uncharacterized protein</fullName>
    </submittedName>
</protein>
<comment type="caution">
    <text evidence="1">The sequence shown here is derived from an EMBL/GenBank/DDBJ whole genome shotgun (WGS) entry which is preliminary data.</text>
</comment>
<reference evidence="1 2" key="1">
    <citation type="journal article" date="2021" name="PeerJ">
        <title>Analysis of 44 Vibrio anguillarum genomes reveals high genetic diversity.</title>
        <authorList>
            <person name="Hansen M.J."/>
            <person name="Dalsgaard I."/>
        </authorList>
    </citation>
    <scope>NUCLEOTIDE SEQUENCE [LARGE SCALE GENOMIC DNA]</scope>
    <source>
        <strain evidence="1 2">040915-1/1B</strain>
    </source>
</reference>
<sequence length="180" mass="21153">EKKELIPASFNFKELAKILTDLVGSKDNLIRTHNKNAALLLLKLMQVIGLTERHVKIKWYFPREKDCNISQLDEYKKHLKFWYTTISGKIFPNIHIEVIVPKKFAAHIKRSRKFKTTISDDGKYLKYHPPGTINIHVLQAKFDNERHDENGNKIFTPQRTRAFVSFLRLLAIHIKVRTSF</sequence>
<dbReference type="RefSeq" id="WP_194665230.1">
    <property type="nucleotide sequence ID" value="NZ_RDPI01001522.1"/>
</dbReference>
<keyword evidence="2" id="KW-1185">Reference proteome</keyword>
<accession>A0ABR9ZFJ0</accession>
<evidence type="ECO:0000313" key="1">
    <source>
        <dbReference type="EMBL" id="MBF4377216.1"/>
    </source>
</evidence>
<proteinExistence type="predicted"/>
<organism evidence="1 2">
    <name type="scientific">Vibrio anguillarum</name>
    <name type="common">Listonella anguillarum</name>
    <dbReference type="NCBI Taxonomy" id="55601"/>
    <lineage>
        <taxon>Bacteria</taxon>
        <taxon>Pseudomonadati</taxon>
        <taxon>Pseudomonadota</taxon>
        <taxon>Gammaproteobacteria</taxon>
        <taxon>Vibrionales</taxon>
        <taxon>Vibrionaceae</taxon>
        <taxon>Vibrio</taxon>
    </lineage>
</organism>
<evidence type="ECO:0000313" key="2">
    <source>
        <dbReference type="Proteomes" id="UP000726136"/>
    </source>
</evidence>
<gene>
    <name evidence="1" type="ORF">EAY46_30030</name>
</gene>
<name>A0ABR9ZFJ0_VIBAN</name>
<feature type="non-terminal residue" evidence="1">
    <location>
        <position position="1"/>
    </location>
</feature>
<dbReference type="EMBL" id="RDPI01001522">
    <property type="protein sequence ID" value="MBF4377216.1"/>
    <property type="molecule type" value="Genomic_DNA"/>
</dbReference>